<dbReference type="AlphaFoldDB" id="F2CVQ3"/>
<name>F2CVQ3_HORVV</name>
<feature type="compositionally biased region" description="Low complexity" evidence="1">
    <location>
        <begin position="1"/>
        <end position="18"/>
    </location>
</feature>
<reference evidence="2" key="1">
    <citation type="journal article" date="2011" name="Plant Physiol.">
        <title>Comprehensive sequence analysis of 24,783 barley full-length cDNAs derived from 12 clone libraries.</title>
        <authorList>
            <person name="Matsumoto T."/>
            <person name="Tanaka T."/>
            <person name="Sakai H."/>
            <person name="Amano N."/>
            <person name="Kanamori H."/>
            <person name="Kurita K."/>
            <person name="Kikuta A."/>
            <person name="Kamiya K."/>
            <person name="Yamamoto M."/>
            <person name="Ikawa H."/>
            <person name="Fujii N."/>
            <person name="Hori K."/>
            <person name="Itoh T."/>
            <person name="Sato K."/>
        </authorList>
    </citation>
    <scope>NUCLEOTIDE SEQUENCE</scope>
    <source>
        <tissue evidence="2">Shoot</tissue>
    </source>
</reference>
<accession>F2CVQ3</accession>
<proteinExistence type="evidence at transcript level"/>
<feature type="region of interest" description="Disordered" evidence="1">
    <location>
        <begin position="1"/>
        <end position="20"/>
    </location>
</feature>
<dbReference type="EMBL" id="AK355706">
    <property type="protein sequence ID" value="BAJ86924.1"/>
    <property type="molecule type" value="mRNA"/>
</dbReference>
<protein>
    <submittedName>
        <fullName evidence="2">Predicted protein</fullName>
    </submittedName>
</protein>
<sequence>MSFRSARRSSCSFSNNSFPIGPTADSFTGLSLNDLQILVSA</sequence>
<evidence type="ECO:0000313" key="2">
    <source>
        <dbReference type="EMBL" id="BAJ86924.1"/>
    </source>
</evidence>
<organism evidence="2">
    <name type="scientific">Hordeum vulgare subsp. vulgare</name>
    <name type="common">Domesticated barley</name>
    <dbReference type="NCBI Taxonomy" id="112509"/>
    <lineage>
        <taxon>Eukaryota</taxon>
        <taxon>Viridiplantae</taxon>
        <taxon>Streptophyta</taxon>
        <taxon>Embryophyta</taxon>
        <taxon>Tracheophyta</taxon>
        <taxon>Spermatophyta</taxon>
        <taxon>Magnoliopsida</taxon>
        <taxon>Liliopsida</taxon>
        <taxon>Poales</taxon>
        <taxon>Poaceae</taxon>
        <taxon>BOP clade</taxon>
        <taxon>Pooideae</taxon>
        <taxon>Triticodae</taxon>
        <taxon>Triticeae</taxon>
        <taxon>Hordeinae</taxon>
        <taxon>Hordeum</taxon>
    </lineage>
</organism>
<evidence type="ECO:0000256" key="1">
    <source>
        <dbReference type="SAM" id="MobiDB-lite"/>
    </source>
</evidence>